<dbReference type="AlphaFoldDB" id="A0A1H9U099"/>
<dbReference type="GO" id="GO:0016020">
    <property type="term" value="C:membrane"/>
    <property type="evidence" value="ECO:0007669"/>
    <property type="project" value="TreeGrafter"/>
</dbReference>
<evidence type="ECO:0000313" key="3">
    <source>
        <dbReference type="EMBL" id="SES02584.1"/>
    </source>
</evidence>
<evidence type="ECO:0000313" key="4">
    <source>
        <dbReference type="Proteomes" id="UP000199019"/>
    </source>
</evidence>
<evidence type="ECO:0000259" key="2">
    <source>
        <dbReference type="Pfam" id="PF00561"/>
    </source>
</evidence>
<dbReference type="InterPro" id="IPR029058">
    <property type="entry name" value="AB_hydrolase_fold"/>
</dbReference>
<dbReference type="PANTHER" id="PTHR43798:SF31">
    <property type="entry name" value="AB HYDROLASE SUPERFAMILY PROTEIN YCLE"/>
    <property type="match status" value="1"/>
</dbReference>
<dbReference type="Gene3D" id="3.40.50.1820">
    <property type="entry name" value="alpha/beta hydrolase"/>
    <property type="match status" value="1"/>
</dbReference>
<feature type="domain" description="AB hydrolase-1" evidence="2">
    <location>
        <begin position="37"/>
        <end position="267"/>
    </location>
</feature>
<sequence>MWPSSAEPHDDLRVSAQTLTTPLGHPVRIIERGVGRPVVFLHSGVGSAGEWKQVWELWPKDWHLVAVDAYRGGSSPGSAGARRLDHYADQVYAVADHVGEPVRLVGFSWGGATALRVAAVASHLVTSLAVIEPEAYGLLRTQDTDAYAEICRLRDRWRAHVRVGQWHEAFEEFIDFYNGAGSFARWPRERQQAFLAVQRTRGDLWDVLFDGVAVDDLTAIAAPTHVIEGSRSSAVDHAICHVVRTHVPSARRQVIAGAGHMMPLTHPRPLTRALLSRMPR</sequence>
<accession>A0A1H9U099</accession>
<dbReference type="EMBL" id="FOHB01000002">
    <property type="protein sequence ID" value="SES02584.1"/>
    <property type="molecule type" value="Genomic_DNA"/>
</dbReference>
<dbReference type="SUPFAM" id="SSF53474">
    <property type="entry name" value="alpha/beta-Hydrolases"/>
    <property type="match status" value="1"/>
</dbReference>
<dbReference type="Proteomes" id="UP000199019">
    <property type="component" value="Unassembled WGS sequence"/>
</dbReference>
<dbReference type="InterPro" id="IPR050266">
    <property type="entry name" value="AB_hydrolase_sf"/>
</dbReference>
<name>A0A1H9U099_9MICO</name>
<proteinExistence type="predicted"/>
<dbReference type="STRING" id="587636.SAMN05216199_1841"/>
<gene>
    <name evidence="3" type="ORF">SAMN05216199_1841</name>
</gene>
<dbReference type="InterPro" id="IPR000073">
    <property type="entry name" value="AB_hydrolase_1"/>
</dbReference>
<dbReference type="GO" id="GO:0016787">
    <property type="term" value="F:hydrolase activity"/>
    <property type="evidence" value="ECO:0007669"/>
    <property type="project" value="UniProtKB-KW"/>
</dbReference>
<reference evidence="4" key="1">
    <citation type="submission" date="2016-10" db="EMBL/GenBank/DDBJ databases">
        <authorList>
            <person name="Varghese N."/>
            <person name="Submissions S."/>
        </authorList>
    </citation>
    <scope>NUCLEOTIDE SEQUENCE [LARGE SCALE GENOMIC DNA]</scope>
    <source>
        <strain evidence="4">CGMCC 1.6963</strain>
    </source>
</reference>
<evidence type="ECO:0000256" key="1">
    <source>
        <dbReference type="ARBA" id="ARBA00022801"/>
    </source>
</evidence>
<organism evidence="3 4">
    <name type="scientific">Pedococcus cremeus</name>
    <dbReference type="NCBI Taxonomy" id="587636"/>
    <lineage>
        <taxon>Bacteria</taxon>
        <taxon>Bacillati</taxon>
        <taxon>Actinomycetota</taxon>
        <taxon>Actinomycetes</taxon>
        <taxon>Micrococcales</taxon>
        <taxon>Intrasporangiaceae</taxon>
        <taxon>Pedococcus</taxon>
    </lineage>
</organism>
<dbReference type="PANTHER" id="PTHR43798">
    <property type="entry name" value="MONOACYLGLYCEROL LIPASE"/>
    <property type="match status" value="1"/>
</dbReference>
<dbReference type="Pfam" id="PF00561">
    <property type="entry name" value="Abhydrolase_1"/>
    <property type="match status" value="1"/>
</dbReference>
<keyword evidence="1" id="KW-0378">Hydrolase</keyword>
<protein>
    <submittedName>
        <fullName evidence="3">Pimeloyl-ACP methyl ester carboxylesterase</fullName>
    </submittedName>
</protein>
<keyword evidence="4" id="KW-1185">Reference proteome</keyword>